<proteinExistence type="predicted"/>
<gene>
    <name evidence="1" type="ORF">PACLA_8A049317</name>
</gene>
<evidence type="ECO:0000313" key="1">
    <source>
        <dbReference type="EMBL" id="CAB3985974.1"/>
    </source>
</evidence>
<reference evidence="1" key="1">
    <citation type="submission" date="2020-04" db="EMBL/GenBank/DDBJ databases">
        <authorList>
            <person name="Alioto T."/>
            <person name="Alioto T."/>
            <person name="Gomez Garrido J."/>
        </authorList>
    </citation>
    <scope>NUCLEOTIDE SEQUENCE</scope>
    <source>
        <strain evidence="1">A484AB</strain>
    </source>
</reference>
<sequence>MDFIFSDCYHWNVQDISQPQNNVNQETGTSSYAREALTQVKENQPLPDENDFIEFWNRNYQNYYEHSERKQSSCLGNNSVERNDFGELDEILNHVPRLPSYMQGTEGKKMNFIMIATTLDKKTITENLEKTLDKTKFQALPLSFEAQTMEHIYDDSLEPATEKRKRNVQLYEEQQCTRRRLKRKHFEEEEKRRKFEKEDEMLFTSKRDTKCRMSWLTTKRTDYNEEDKDLEQQVKMLIQTKQL</sequence>
<dbReference type="EMBL" id="CACRXK020000948">
    <property type="protein sequence ID" value="CAB3985974.1"/>
    <property type="molecule type" value="Genomic_DNA"/>
</dbReference>
<name>A0A7D9DHK8_PARCT</name>
<accession>A0A7D9DHK8</accession>
<dbReference type="Proteomes" id="UP001152795">
    <property type="component" value="Unassembled WGS sequence"/>
</dbReference>
<evidence type="ECO:0000313" key="2">
    <source>
        <dbReference type="Proteomes" id="UP001152795"/>
    </source>
</evidence>
<keyword evidence="2" id="KW-1185">Reference proteome</keyword>
<organism evidence="1 2">
    <name type="scientific">Paramuricea clavata</name>
    <name type="common">Red gorgonian</name>
    <name type="synonym">Violescent sea-whip</name>
    <dbReference type="NCBI Taxonomy" id="317549"/>
    <lineage>
        <taxon>Eukaryota</taxon>
        <taxon>Metazoa</taxon>
        <taxon>Cnidaria</taxon>
        <taxon>Anthozoa</taxon>
        <taxon>Octocorallia</taxon>
        <taxon>Malacalcyonacea</taxon>
        <taxon>Plexauridae</taxon>
        <taxon>Paramuricea</taxon>
    </lineage>
</organism>
<comment type="caution">
    <text evidence="1">The sequence shown here is derived from an EMBL/GenBank/DDBJ whole genome shotgun (WGS) entry which is preliminary data.</text>
</comment>
<dbReference type="AlphaFoldDB" id="A0A7D9DHK8"/>
<protein>
    <submittedName>
        <fullName evidence="1">Uncharacterized protein</fullName>
    </submittedName>
</protein>